<dbReference type="GO" id="GO:0016627">
    <property type="term" value="F:oxidoreductase activity, acting on the CH-CH group of donors"/>
    <property type="evidence" value="ECO:0007669"/>
    <property type="project" value="TreeGrafter"/>
</dbReference>
<dbReference type="Pfam" id="PF01243">
    <property type="entry name" value="PNPOx_N"/>
    <property type="match status" value="1"/>
</dbReference>
<name>A0A8J3Q1F3_9ACTN</name>
<feature type="domain" description="Pyridoxamine 5'-phosphate oxidase N-terminal" evidence="3">
    <location>
        <begin position="3"/>
        <end position="112"/>
    </location>
</feature>
<reference evidence="4 5" key="1">
    <citation type="submission" date="2021-01" db="EMBL/GenBank/DDBJ databases">
        <title>Whole genome shotgun sequence of Planotetraspora kaengkrachanensis NBRC 104272.</title>
        <authorList>
            <person name="Komaki H."/>
            <person name="Tamura T."/>
        </authorList>
    </citation>
    <scope>NUCLEOTIDE SEQUENCE [LARGE SCALE GENOMIC DNA]</scope>
    <source>
        <strain evidence="4 5">NBRC 104272</strain>
    </source>
</reference>
<dbReference type="InterPro" id="IPR011576">
    <property type="entry name" value="Pyridox_Oxase_N"/>
</dbReference>
<evidence type="ECO:0000256" key="2">
    <source>
        <dbReference type="SAM" id="MobiDB-lite"/>
    </source>
</evidence>
<dbReference type="PANTHER" id="PTHR35176">
    <property type="entry name" value="HEME OXYGENASE HI_0854-RELATED"/>
    <property type="match status" value="1"/>
</dbReference>
<dbReference type="Proteomes" id="UP000630097">
    <property type="component" value="Unassembled WGS sequence"/>
</dbReference>
<keyword evidence="5" id="KW-1185">Reference proteome</keyword>
<dbReference type="GO" id="GO:0005829">
    <property type="term" value="C:cytosol"/>
    <property type="evidence" value="ECO:0007669"/>
    <property type="project" value="TreeGrafter"/>
</dbReference>
<comment type="caution">
    <text evidence="4">The sequence shown here is derived from an EMBL/GenBank/DDBJ whole genome shotgun (WGS) entry which is preliminary data.</text>
</comment>
<dbReference type="PANTHER" id="PTHR35176:SF6">
    <property type="entry name" value="HEME OXYGENASE HI_0854-RELATED"/>
    <property type="match status" value="1"/>
</dbReference>
<feature type="region of interest" description="Disordered" evidence="2">
    <location>
        <begin position="105"/>
        <end position="124"/>
    </location>
</feature>
<dbReference type="AlphaFoldDB" id="A0A8J3Q1F3"/>
<protein>
    <submittedName>
        <fullName evidence="4">PPOX class F420-dependent enzyme</fullName>
    </submittedName>
</protein>
<sequence length="164" mass="18047">MDDEEVAGFLRDARKLQLATINGDGTPHLVTMFYGLSDGKITFWTYRKAQKARNIDRDPRVTCLVESGDDYFELRGVMIYGTARLIDDPEEVLDVGMDVTRRMTGMAAPGEPDGAASPNGSDAAADGQLREYVAHTARKRIAYVVEPSRVVSWDHRKLPGASVG</sequence>
<proteinExistence type="predicted"/>
<dbReference type="GO" id="GO:0070967">
    <property type="term" value="F:coenzyme F420 binding"/>
    <property type="evidence" value="ECO:0007669"/>
    <property type="project" value="TreeGrafter"/>
</dbReference>
<evidence type="ECO:0000313" key="5">
    <source>
        <dbReference type="Proteomes" id="UP000630097"/>
    </source>
</evidence>
<dbReference type="SUPFAM" id="SSF50475">
    <property type="entry name" value="FMN-binding split barrel"/>
    <property type="match status" value="1"/>
</dbReference>
<dbReference type="InterPro" id="IPR012349">
    <property type="entry name" value="Split_barrel_FMN-bd"/>
</dbReference>
<dbReference type="Gene3D" id="2.30.110.10">
    <property type="entry name" value="Electron Transport, Fmn-binding Protein, Chain A"/>
    <property type="match status" value="1"/>
</dbReference>
<evidence type="ECO:0000313" key="4">
    <source>
        <dbReference type="EMBL" id="GIG84772.1"/>
    </source>
</evidence>
<dbReference type="InterPro" id="IPR052019">
    <property type="entry name" value="F420H2_bilvrd_red/Heme_oxyg"/>
</dbReference>
<dbReference type="EMBL" id="BONV01000058">
    <property type="protein sequence ID" value="GIG84772.1"/>
    <property type="molecule type" value="Genomic_DNA"/>
</dbReference>
<organism evidence="4 5">
    <name type="scientific">Planotetraspora kaengkrachanensis</name>
    <dbReference type="NCBI Taxonomy" id="575193"/>
    <lineage>
        <taxon>Bacteria</taxon>
        <taxon>Bacillati</taxon>
        <taxon>Actinomycetota</taxon>
        <taxon>Actinomycetes</taxon>
        <taxon>Streptosporangiales</taxon>
        <taxon>Streptosporangiaceae</taxon>
        <taxon>Planotetraspora</taxon>
    </lineage>
</organism>
<evidence type="ECO:0000256" key="1">
    <source>
        <dbReference type="ARBA" id="ARBA00023002"/>
    </source>
</evidence>
<evidence type="ECO:0000259" key="3">
    <source>
        <dbReference type="Pfam" id="PF01243"/>
    </source>
</evidence>
<keyword evidence="1" id="KW-0560">Oxidoreductase</keyword>
<gene>
    <name evidence="4" type="ORF">Pka01_78990</name>
</gene>
<accession>A0A8J3Q1F3</accession>